<protein>
    <submittedName>
        <fullName evidence="2">Uncharacterized protein</fullName>
    </submittedName>
</protein>
<reference evidence="2" key="1">
    <citation type="submission" date="2018-06" db="EMBL/GenBank/DDBJ databases">
        <authorList>
            <person name="Zhirakovskaya E."/>
        </authorList>
    </citation>
    <scope>NUCLEOTIDE SEQUENCE</scope>
</reference>
<organism evidence="2">
    <name type="scientific">hydrothermal vent metagenome</name>
    <dbReference type="NCBI Taxonomy" id="652676"/>
    <lineage>
        <taxon>unclassified sequences</taxon>
        <taxon>metagenomes</taxon>
        <taxon>ecological metagenomes</taxon>
    </lineage>
</organism>
<evidence type="ECO:0000313" key="2">
    <source>
        <dbReference type="EMBL" id="VAW07264.1"/>
    </source>
</evidence>
<accession>A0A3B0TEL8</accession>
<feature type="region of interest" description="Disordered" evidence="1">
    <location>
        <begin position="43"/>
        <end position="65"/>
    </location>
</feature>
<proteinExistence type="predicted"/>
<evidence type="ECO:0000256" key="1">
    <source>
        <dbReference type="SAM" id="MobiDB-lite"/>
    </source>
</evidence>
<dbReference type="AlphaFoldDB" id="A0A3B0TEL8"/>
<sequence length="65" mass="6882">MIGTNPAVDCRLLSAIVRGYGLTAESEGADIALRTLVGYPRATQSLPDTRGKTPILDRSYEVSSG</sequence>
<gene>
    <name evidence="2" type="ORF">MNBD_ACTINO02-2500</name>
</gene>
<dbReference type="EMBL" id="UOEK01000392">
    <property type="protein sequence ID" value="VAW07264.1"/>
    <property type="molecule type" value="Genomic_DNA"/>
</dbReference>
<name>A0A3B0TEL8_9ZZZZ</name>